<dbReference type="PANTHER" id="PTHR21354">
    <property type="entry name" value="ZINC FINGER PROTEIN 511"/>
    <property type="match status" value="1"/>
</dbReference>
<dbReference type="PROSITE" id="PS00028">
    <property type="entry name" value="ZINC_FINGER_C2H2_1"/>
    <property type="match status" value="1"/>
</dbReference>
<reference evidence="3 4" key="1">
    <citation type="submission" date="2019-01" db="EMBL/GenBank/DDBJ databases">
        <title>Draft genome sequences of three monokaryotic isolates of the white-rot basidiomycete fungus Dichomitus squalens.</title>
        <authorList>
            <consortium name="DOE Joint Genome Institute"/>
            <person name="Lopez S.C."/>
            <person name="Andreopoulos B."/>
            <person name="Pangilinan J."/>
            <person name="Lipzen A."/>
            <person name="Riley R."/>
            <person name="Ahrendt S."/>
            <person name="Ng V."/>
            <person name="Barry K."/>
            <person name="Daum C."/>
            <person name="Grigoriev I.V."/>
            <person name="Hilden K.S."/>
            <person name="Makela M.R."/>
            <person name="de Vries R.P."/>
        </authorList>
    </citation>
    <scope>NUCLEOTIDE SEQUENCE [LARGE SCALE GENOMIC DNA]</scope>
    <source>
        <strain evidence="3 4">CBS 464.89</strain>
    </source>
</reference>
<feature type="compositionally biased region" description="Acidic residues" evidence="1">
    <location>
        <begin position="216"/>
        <end position="237"/>
    </location>
</feature>
<feature type="region of interest" description="Disordered" evidence="1">
    <location>
        <begin position="1"/>
        <end position="51"/>
    </location>
</feature>
<dbReference type="EMBL" id="ML145302">
    <property type="protein sequence ID" value="TBU51607.1"/>
    <property type="molecule type" value="Genomic_DNA"/>
</dbReference>
<feature type="region of interest" description="Disordered" evidence="1">
    <location>
        <begin position="210"/>
        <end position="251"/>
    </location>
</feature>
<evidence type="ECO:0000313" key="3">
    <source>
        <dbReference type="EMBL" id="TBU51607.1"/>
    </source>
</evidence>
<sequence length="441" mass="46495">MASFKRARSPQNTDLSPSPSPTNSPTPKLARASATPPLAGQPSTSTSAASHSGILCTLPPTCNPPNRPTALAGTHELESHYAMYHAHVCEQKGCGSGLFQGTVRDVMDGDVLLVRNCWEPLELTVGRVLPQHQTECHDPLAAVRQERGEKIFACHLATCTRKFSTPKTRRLHLIQAHGYPKEYFFAVTNKGVGGLLKKWGEGASLLRKQWKPREDDAIEEGEDEGEEDADADATEAESEAHAEAAGDDDDDEDEILLEKIQIVRPAGHATAAPETHTPGSPKKARRAKGKDKDKRSGAEVAAKPAAGDIDGLASSLDALSLVPTSIQFGRGAKRGALQGGRGRGHARRGSVGRGHDISDTQLDADVAHDDAAMDVDHAQAAPSHSRGQYLPRGGARGVITISRGDAVRGMGRGRGRGPPRGVVLGAGSGRGMGPGRGVSKG</sequence>
<protein>
    <recommendedName>
        <fullName evidence="2">C2H2-type domain-containing protein</fullName>
    </recommendedName>
</protein>
<name>A0A4Q9PED4_9APHY</name>
<proteinExistence type="predicted"/>
<feature type="compositionally biased region" description="Gly residues" evidence="1">
    <location>
        <begin position="418"/>
        <end position="441"/>
    </location>
</feature>
<keyword evidence="4" id="KW-1185">Reference proteome</keyword>
<feature type="region of interest" description="Disordered" evidence="1">
    <location>
        <begin position="264"/>
        <end position="303"/>
    </location>
</feature>
<evidence type="ECO:0000256" key="1">
    <source>
        <dbReference type="SAM" id="MobiDB-lite"/>
    </source>
</evidence>
<feature type="region of interest" description="Disordered" evidence="1">
    <location>
        <begin position="332"/>
        <end position="357"/>
    </location>
</feature>
<evidence type="ECO:0000259" key="2">
    <source>
        <dbReference type="PROSITE" id="PS00028"/>
    </source>
</evidence>
<feature type="compositionally biased region" description="Polar residues" evidence="1">
    <location>
        <begin position="41"/>
        <end position="50"/>
    </location>
</feature>
<accession>A0A4Q9PED4</accession>
<dbReference type="PANTHER" id="PTHR21354:SF0">
    <property type="entry name" value="ZINC FINGER PROTEIN 511"/>
    <property type="match status" value="1"/>
</dbReference>
<feature type="region of interest" description="Disordered" evidence="1">
    <location>
        <begin position="379"/>
        <end position="441"/>
    </location>
</feature>
<dbReference type="InterPro" id="IPR013087">
    <property type="entry name" value="Znf_C2H2_type"/>
</dbReference>
<dbReference type="AlphaFoldDB" id="A0A4Q9PED4"/>
<feature type="domain" description="C2H2-type" evidence="2">
    <location>
        <begin position="154"/>
        <end position="177"/>
    </location>
</feature>
<dbReference type="InterPro" id="IPR039258">
    <property type="entry name" value="ZNF511"/>
</dbReference>
<gene>
    <name evidence="3" type="ORF">BD310DRAFT_982462</name>
</gene>
<dbReference type="Proteomes" id="UP000292082">
    <property type="component" value="Unassembled WGS sequence"/>
</dbReference>
<organism evidence="3 4">
    <name type="scientific">Dichomitus squalens</name>
    <dbReference type="NCBI Taxonomy" id="114155"/>
    <lineage>
        <taxon>Eukaryota</taxon>
        <taxon>Fungi</taxon>
        <taxon>Dikarya</taxon>
        <taxon>Basidiomycota</taxon>
        <taxon>Agaricomycotina</taxon>
        <taxon>Agaricomycetes</taxon>
        <taxon>Polyporales</taxon>
        <taxon>Polyporaceae</taxon>
        <taxon>Dichomitus</taxon>
    </lineage>
</organism>
<evidence type="ECO:0000313" key="4">
    <source>
        <dbReference type="Proteomes" id="UP000292082"/>
    </source>
</evidence>